<sequence length="118" mass="13629">MNFLFHLRGADELKAERGHVPEAFYEAVQQVDTDDFVYAYDGGFVHSVEMHDRLYKPDTFSSYVIFRLVIAPNSEIGTDLLQEVVVKLKEANFARPVESHHHYQVFSLETIDTSFDDD</sequence>
<dbReference type="EMBL" id="JACBJI010000002">
    <property type="protein sequence ID" value="NYA70471.1"/>
    <property type="molecule type" value="Genomic_DNA"/>
</dbReference>
<reference evidence="1 2" key="1">
    <citation type="submission" date="2020-07" db="EMBL/GenBank/DDBJ databases">
        <authorList>
            <person name="Sun Q."/>
        </authorList>
    </citation>
    <scope>NUCLEOTIDE SEQUENCE [LARGE SCALE GENOMIC DNA]</scope>
    <source>
        <strain evidence="1 2">MAH-1</strain>
    </source>
</reference>
<proteinExistence type="predicted"/>
<evidence type="ECO:0000313" key="1">
    <source>
        <dbReference type="EMBL" id="NYA70471.1"/>
    </source>
</evidence>
<dbReference type="AlphaFoldDB" id="A0A7Y9C4Q6"/>
<dbReference type="Proteomes" id="UP000535020">
    <property type="component" value="Unassembled WGS sequence"/>
</dbReference>
<protein>
    <submittedName>
        <fullName evidence="1">Uncharacterized protein</fullName>
    </submittedName>
</protein>
<evidence type="ECO:0000313" key="2">
    <source>
        <dbReference type="Proteomes" id="UP000535020"/>
    </source>
</evidence>
<name>A0A7Y9C4Q6_9FLAO</name>
<organism evidence="1 2">
    <name type="scientific">Flavobacterium agri</name>
    <dbReference type="NCBI Taxonomy" id="2743471"/>
    <lineage>
        <taxon>Bacteria</taxon>
        <taxon>Pseudomonadati</taxon>
        <taxon>Bacteroidota</taxon>
        <taxon>Flavobacteriia</taxon>
        <taxon>Flavobacteriales</taxon>
        <taxon>Flavobacteriaceae</taxon>
        <taxon>Flavobacterium</taxon>
    </lineage>
</organism>
<accession>A0A7Y9C4Q6</accession>
<comment type="caution">
    <text evidence="1">The sequence shown here is derived from an EMBL/GenBank/DDBJ whole genome shotgun (WGS) entry which is preliminary data.</text>
</comment>
<keyword evidence="2" id="KW-1185">Reference proteome</keyword>
<dbReference type="RefSeq" id="WP_176005280.1">
    <property type="nucleotide sequence ID" value="NZ_JABWMI010000006.1"/>
</dbReference>
<gene>
    <name evidence="1" type="ORF">HZF10_06025</name>
</gene>